<keyword evidence="1" id="KW-1133">Transmembrane helix</keyword>
<protein>
    <recommendedName>
        <fullName evidence="4">ABC transmembrane type-1 domain-containing protein</fullName>
    </recommendedName>
</protein>
<keyword evidence="1" id="KW-0812">Transmembrane</keyword>
<dbReference type="Proteomes" id="UP001228504">
    <property type="component" value="Unassembled WGS sequence"/>
</dbReference>
<organism evidence="2 3">
    <name type="scientific">Eubacterium multiforme</name>
    <dbReference type="NCBI Taxonomy" id="83339"/>
    <lineage>
        <taxon>Bacteria</taxon>
        <taxon>Bacillati</taxon>
        <taxon>Bacillota</taxon>
        <taxon>Clostridia</taxon>
        <taxon>Eubacteriales</taxon>
        <taxon>Eubacteriaceae</taxon>
        <taxon>Eubacterium</taxon>
    </lineage>
</organism>
<keyword evidence="3" id="KW-1185">Reference proteome</keyword>
<reference evidence="2 3" key="1">
    <citation type="submission" date="2023-07" db="EMBL/GenBank/DDBJ databases">
        <title>Genomic Encyclopedia of Type Strains, Phase IV (KMG-IV): sequencing the most valuable type-strain genomes for metagenomic binning, comparative biology and taxonomic classification.</title>
        <authorList>
            <person name="Goeker M."/>
        </authorList>
    </citation>
    <scope>NUCLEOTIDE SEQUENCE [LARGE SCALE GENOMIC DNA]</scope>
    <source>
        <strain evidence="2 3">DSM 20694</strain>
    </source>
</reference>
<evidence type="ECO:0000256" key="1">
    <source>
        <dbReference type="SAM" id="Phobius"/>
    </source>
</evidence>
<gene>
    <name evidence="2" type="ORF">J2S18_002993</name>
</gene>
<feature type="transmembrane region" description="Helical" evidence="1">
    <location>
        <begin position="55"/>
        <end position="77"/>
    </location>
</feature>
<proteinExistence type="predicted"/>
<comment type="caution">
    <text evidence="2">The sequence shown here is derived from an EMBL/GenBank/DDBJ whole genome shotgun (WGS) entry which is preliminary data.</text>
</comment>
<name>A0ABT9UXH4_9FIRM</name>
<dbReference type="RefSeq" id="WP_307487933.1">
    <property type="nucleotide sequence ID" value="NZ_JAUSUF010000016.1"/>
</dbReference>
<feature type="transmembrane region" description="Helical" evidence="1">
    <location>
        <begin position="12"/>
        <end position="35"/>
    </location>
</feature>
<evidence type="ECO:0000313" key="3">
    <source>
        <dbReference type="Proteomes" id="UP001228504"/>
    </source>
</evidence>
<sequence length="255" mass="29808">MIFNVSKSYEDMLNKIGIFTLGFLVCGWYLILLSFPEFKKLINNSIKNFFEISGSIKLFSFTLPIVFVIPIFIALIFRIIKLHDKISNLFKIRLKYDLQYIILPLAEGSNISINSINNIKENRSKIMNKIFYNYVGYENPQIDKHLINMALDSLCWYWIVVEGLVVTSTTLSICIFSSRLGVIRFLILVLIFLIVSYILLEKSCIKKTESEIKAILDDEERKKYIEEFFVNSKLGQKIKRDKKRNTLCIIRLKSK</sequence>
<feature type="transmembrane region" description="Helical" evidence="1">
    <location>
        <begin position="182"/>
        <end position="200"/>
    </location>
</feature>
<dbReference type="EMBL" id="JAUSUF010000016">
    <property type="protein sequence ID" value="MDQ0151019.1"/>
    <property type="molecule type" value="Genomic_DNA"/>
</dbReference>
<evidence type="ECO:0000313" key="2">
    <source>
        <dbReference type="EMBL" id="MDQ0151019.1"/>
    </source>
</evidence>
<evidence type="ECO:0008006" key="4">
    <source>
        <dbReference type="Google" id="ProtNLM"/>
    </source>
</evidence>
<keyword evidence="1" id="KW-0472">Membrane</keyword>
<accession>A0ABT9UXH4</accession>
<feature type="transmembrane region" description="Helical" evidence="1">
    <location>
        <begin position="154"/>
        <end position="176"/>
    </location>
</feature>